<accession>A0AAD7G3P4</accession>
<dbReference type="EMBL" id="JARKIE010000236">
    <property type="protein sequence ID" value="KAJ7662968.1"/>
    <property type="molecule type" value="Genomic_DNA"/>
</dbReference>
<organism evidence="1 2">
    <name type="scientific">Mycena rosella</name>
    <name type="common">Pink bonnet</name>
    <name type="synonym">Agaricus rosellus</name>
    <dbReference type="NCBI Taxonomy" id="1033263"/>
    <lineage>
        <taxon>Eukaryota</taxon>
        <taxon>Fungi</taxon>
        <taxon>Dikarya</taxon>
        <taxon>Basidiomycota</taxon>
        <taxon>Agaricomycotina</taxon>
        <taxon>Agaricomycetes</taxon>
        <taxon>Agaricomycetidae</taxon>
        <taxon>Agaricales</taxon>
        <taxon>Marasmiineae</taxon>
        <taxon>Mycenaceae</taxon>
        <taxon>Mycena</taxon>
    </lineage>
</organism>
<reference evidence="1" key="1">
    <citation type="submission" date="2023-03" db="EMBL/GenBank/DDBJ databases">
        <title>Massive genome expansion in bonnet fungi (Mycena s.s.) driven by repeated elements and novel gene families across ecological guilds.</title>
        <authorList>
            <consortium name="Lawrence Berkeley National Laboratory"/>
            <person name="Harder C.B."/>
            <person name="Miyauchi S."/>
            <person name="Viragh M."/>
            <person name="Kuo A."/>
            <person name="Thoen E."/>
            <person name="Andreopoulos B."/>
            <person name="Lu D."/>
            <person name="Skrede I."/>
            <person name="Drula E."/>
            <person name="Henrissat B."/>
            <person name="Morin E."/>
            <person name="Kohler A."/>
            <person name="Barry K."/>
            <person name="LaButti K."/>
            <person name="Morin E."/>
            <person name="Salamov A."/>
            <person name="Lipzen A."/>
            <person name="Mereny Z."/>
            <person name="Hegedus B."/>
            <person name="Baldrian P."/>
            <person name="Stursova M."/>
            <person name="Weitz H."/>
            <person name="Taylor A."/>
            <person name="Grigoriev I.V."/>
            <person name="Nagy L.G."/>
            <person name="Martin F."/>
            <person name="Kauserud H."/>
        </authorList>
    </citation>
    <scope>NUCLEOTIDE SEQUENCE</scope>
    <source>
        <strain evidence="1">CBHHK067</strain>
    </source>
</reference>
<sequence length="219" mass="23793">MPELEAELGFGCLQYYEGKEGWHDRGGACVNDSCEGGVKNREFNHCLSSSSSVGPGAPAEGTKYRSFATYDDTIDVQLDPVYEVLSNQILEGRVELLADFLESCNTTNAPYNPVKMLSVLNAFAPLAPVHTSLQICLAESMHTLLPAACRCPAFLKAVLNIHVFDVYAANLETEKSHAVGWWLHQQPWLADPVAHQTTIHCLAGYPAVLSAGTDAAVLR</sequence>
<evidence type="ECO:0000313" key="1">
    <source>
        <dbReference type="EMBL" id="KAJ7662968.1"/>
    </source>
</evidence>
<protein>
    <submittedName>
        <fullName evidence="1">Uncharacterized protein</fullName>
    </submittedName>
</protein>
<name>A0AAD7G3P4_MYCRO</name>
<gene>
    <name evidence="1" type="ORF">B0H17DRAFT_1144176</name>
</gene>
<dbReference type="Proteomes" id="UP001221757">
    <property type="component" value="Unassembled WGS sequence"/>
</dbReference>
<evidence type="ECO:0000313" key="2">
    <source>
        <dbReference type="Proteomes" id="UP001221757"/>
    </source>
</evidence>
<proteinExistence type="predicted"/>
<comment type="caution">
    <text evidence="1">The sequence shown here is derived from an EMBL/GenBank/DDBJ whole genome shotgun (WGS) entry which is preliminary data.</text>
</comment>
<dbReference type="AlphaFoldDB" id="A0AAD7G3P4"/>
<keyword evidence="2" id="KW-1185">Reference proteome</keyword>